<accession>A0AA35YX81</accession>
<evidence type="ECO:0000313" key="1">
    <source>
        <dbReference type="EMBL" id="CAI9281703.1"/>
    </source>
</evidence>
<dbReference type="Proteomes" id="UP001177003">
    <property type="component" value="Chromosome 4"/>
</dbReference>
<proteinExistence type="predicted"/>
<evidence type="ECO:0000313" key="2">
    <source>
        <dbReference type="Proteomes" id="UP001177003"/>
    </source>
</evidence>
<keyword evidence="2" id="KW-1185">Reference proteome</keyword>
<protein>
    <submittedName>
        <fullName evidence="1">Uncharacterized protein</fullName>
    </submittedName>
</protein>
<gene>
    <name evidence="1" type="ORF">LSALG_LOCUS21386</name>
</gene>
<name>A0AA35YX81_LACSI</name>
<reference evidence="1" key="1">
    <citation type="submission" date="2023-04" db="EMBL/GenBank/DDBJ databases">
        <authorList>
            <person name="Vijverberg K."/>
            <person name="Xiong W."/>
            <person name="Schranz E."/>
        </authorList>
    </citation>
    <scope>NUCLEOTIDE SEQUENCE</scope>
</reference>
<dbReference type="EMBL" id="OX465080">
    <property type="protein sequence ID" value="CAI9281703.1"/>
    <property type="molecule type" value="Genomic_DNA"/>
</dbReference>
<dbReference type="AlphaFoldDB" id="A0AA35YX81"/>
<sequence length="159" mass="18690">MDSPPPYRPRNPRTLFLLNLKPLSPFTISRAFAFPCQEIKKPDLMSLRRSPTYMGLVTATTIDFSNIGSPRNTRRHMWRMEEIREDKDLVVVDEYIVVNNKQKKRRHSGRSKKEKSISFCFIPSPMEPVSVQMVYLPMPEELVQWQVELKHVLNFKVVN</sequence>
<organism evidence="1 2">
    <name type="scientific">Lactuca saligna</name>
    <name type="common">Willowleaf lettuce</name>
    <dbReference type="NCBI Taxonomy" id="75948"/>
    <lineage>
        <taxon>Eukaryota</taxon>
        <taxon>Viridiplantae</taxon>
        <taxon>Streptophyta</taxon>
        <taxon>Embryophyta</taxon>
        <taxon>Tracheophyta</taxon>
        <taxon>Spermatophyta</taxon>
        <taxon>Magnoliopsida</taxon>
        <taxon>eudicotyledons</taxon>
        <taxon>Gunneridae</taxon>
        <taxon>Pentapetalae</taxon>
        <taxon>asterids</taxon>
        <taxon>campanulids</taxon>
        <taxon>Asterales</taxon>
        <taxon>Asteraceae</taxon>
        <taxon>Cichorioideae</taxon>
        <taxon>Cichorieae</taxon>
        <taxon>Lactucinae</taxon>
        <taxon>Lactuca</taxon>
    </lineage>
</organism>